<evidence type="ECO:0000256" key="1">
    <source>
        <dbReference type="ARBA" id="ARBA00022723"/>
    </source>
</evidence>
<sequence length="944" mass="107879">MCESPAESDAAEDDTTATPSSSLHESPSRREERRKSHSKTPRSVGSSPLFLRRRPLRDVLSCVSSLPTVDSGYQLKLDAAESSQTPLPSDDQSMTTKKKAHGLGIWSNIKFTIRTRSKERAARRQQKYQSNPDLSQKQNHTSNNTIPIDRLHVAQTNVNAMASKALINRIVKRWSSGDSRPDEYQELVQSESGSESPEWKSKVVKFKEKHTLSIIADSDEPQDEVFAESESPKGTAEEPVEEPKPFVTFLLKVNLKDGKNLVIRDASGSSDPYIKFKYKGKTYYKSNTVFKNLNPVWDEEFALLIDDPTYPMELEVFDFDRFMVDDFMGGAVVDLSLLKLFESTEFKLELKDDSGNCTEEDMGHVNLTVTIVPQTETEKEEFMTKAVRGVIAETQKRPTKVVQVWQSVVNVVLVEAKNLMPSANGQPPDPYVKFKLGSEKYKSKVASKTLEPKWLEQFDLHIFDENNQNLEISVCDKHTNTVIGKKSLDLSKIEREETQETWISLENNAGSVLLLLSISGTATSDTVVDLQEFTGNDIRTALAQRYDWLHSLGNIKDVGHLTVKVFRAQNLAAADIGGKSDPFAVLELVNARLQTHTEYKTLNPEWNKLFTFSVKDIHSVLEVTVYDEDPNKKVEFLGKVAIPLLKIRNCEKRWYALKDRKLEHRAKGQILLELDVIWNPFKAAIRTFNPREKKFIAQDPKFKRAVFMNNFNRLKTFAMGILEVADFVESCWNWDSYMRSSLAFIIFLIVVYNFELYQLPLLLLIFFLRSYVYKRVAEEMEFRIRGKSLAPSMDHSGSLESDDDNDYLAEEQNDRGTTLKEKIAAVQDTLGLVQNWLDFIASLFERVRNTLNFTTSYLSALAIIVLCVATVLLYFVPIRWIIMAWGINKFTKKLRNPHFIPNNELLDFLSRVPCDQEMRWYSEFRPDPASNNDISDREGSARKR</sequence>
<dbReference type="PANTHER" id="PTHR45911">
    <property type="entry name" value="C2 DOMAIN-CONTAINING PROTEIN"/>
    <property type="match status" value="1"/>
</dbReference>
<feature type="region of interest" description="Disordered" evidence="3">
    <location>
        <begin position="1"/>
        <end position="50"/>
    </location>
</feature>
<dbReference type="SUPFAM" id="SSF49562">
    <property type="entry name" value="C2 domain (Calcium/lipid-binding domain, CaLB)"/>
    <property type="match status" value="3"/>
</dbReference>
<feature type="domain" description="C2" evidence="5">
    <location>
        <begin position="536"/>
        <end position="659"/>
    </location>
</feature>
<dbReference type="GO" id="GO:0046928">
    <property type="term" value="P:regulation of neurotransmitter secretion"/>
    <property type="evidence" value="ECO:0007669"/>
    <property type="project" value="TreeGrafter"/>
</dbReference>
<feature type="compositionally biased region" description="Polar residues" evidence="3">
    <location>
        <begin position="81"/>
        <end position="95"/>
    </location>
</feature>
<feature type="transmembrane region" description="Helical" evidence="4">
    <location>
        <begin position="857"/>
        <end position="882"/>
    </location>
</feature>
<feature type="compositionally biased region" description="Acidic residues" evidence="3">
    <location>
        <begin position="217"/>
        <end position="227"/>
    </location>
</feature>
<dbReference type="InterPro" id="IPR010482">
    <property type="entry name" value="TECPR1-like_DysF"/>
</dbReference>
<dbReference type="Pfam" id="PF06398">
    <property type="entry name" value="Pex24p"/>
    <property type="match status" value="1"/>
</dbReference>
<evidence type="ECO:0000313" key="6">
    <source>
        <dbReference type="EMBL" id="KAK0427989.1"/>
    </source>
</evidence>
<dbReference type="FunFam" id="2.60.40.150:FF:000256">
    <property type="entry name" value="Predicted protein"/>
    <property type="match status" value="1"/>
</dbReference>
<proteinExistence type="predicted"/>
<feature type="compositionally biased region" description="Low complexity" evidence="3">
    <location>
        <begin position="16"/>
        <end position="25"/>
    </location>
</feature>
<evidence type="ECO:0000256" key="3">
    <source>
        <dbReference type="SAM" id="MobiDB-lite"/>
    </source>
</evidence>
<feature type="domain" description="C2" evidence="5">
    <location>
        <begin position="387"/>
        <end position="503"/>
    </location>
</feature>
<dbReference type="GO" id="GO:0030672">
    <property type="term" value="C:synaptic vesicle membrane"/>
    <property type="evidence" value="ECO:0007669"/>
    <property type="project" value="TreeGrafter"/>
</dbReference>
<evidence type="ECO:0000256" key="2">
    <source>
        <dbReference type="ARBA" id="ARBA00022837"/>
    </source>
</evidence>
<dbReference type="AlphaFoldDB" id="A0AA39IRT3"/>
<dbReference type="InterPro" id="IPR000008">
    <property type="entry name" value="C2_dom"/>
</dbReference>
<dbReference type="CDD" id="cd08377">
    <property type="entry name" value="C2C_MCTP_PRT"/>
    <property type="match status" value="1"/>
</dbReference>
<accession>A0AA39IRT3</accession>
<comment type="caution">
    <text evidence="6">The sequence shown here is derived from an EMBL/GenBank/DDBJ whole genome shotgun (WGS) entry which is preliminary data.</text>
</comment>
<feature type="transmembrane region" description="Helical" evidence="4">
    <location>
        <begin position="742"/>
        <end position="768"/>
    </location>
</feature>
<dbReference type="Pfam" id="PF00168">
    <property type="entry name" value="C2"/>
    <property type="match status" value="3"/>
</dbReference>
<dbReference type="PRINTS" id="PR00360">
    <property type="entry name" value="C2DOMAIN"/>
</dbReference>
<dbReference type="PANTHER" id="PTHR45911:SF4">
    <property type="entry name" value="MULTIPLE C2 AND TRANSMEMBRANE DOMAIN-CONTAINING PROTEIN"/>
    <property type="match status" value="1"/>
</dbReference>
<evidence type="ECO:0000313" key="7">
    <source>
        <dbReference type="Proteomes" id="UP001175271"/>
    </source>
</evidence>
<dbReference type="Gene3D" id="2.60.40.150">
    <property type="entry name" value="C2 domain"/>
    <property type="match status" value="3"/>
</dbReference>
<dbReference type="GO" id="GO:0005509">
    <property type="term" value="F:calcium ion binding"/>
    <property type="evidence" value="ECO:0007669"/>
    <property type="project" value="TreeGrafter"/>
</dbReference>
<dbReference type="EMBL" id="JAUCMV010000001">
    <property type="protein sequence ID" value="KAK0427989.1"/>
    <property type="molecule type" value="Genomic_DNA"/>
</dbReference>
<name>A0AA39IRT3_9BILA</name>
<keyword evidence="4" id="KW-0812">Transmembrane</keyword>
<dbReference type="CDD" id="cd08376">
    <property type="entry name" value="C2B_MCTP_PRT"/>
    <property type="match status" value="1"/>
</dbReference>
<evidence type="ECO:0000259" key="5">
    <source>
        <dbReference type="PROSITE" id="PS50004"/>
    </source>
</evidence>
<feature type="compositionally biased region" description="Basic and acidic residues" evidence="3">
    <location>
        <begin position="934"/>
        <end position="944"/>
    </location>
</feature>
<evidence type="ECO:0000256" key="4">
    <source>
        <dbReference type="SAM" id="Phobius"/>
    </source>
</evidence>
<feature type="domain" description="C2" evidence="5">
    <location>
        <begin position="232"/>
        <end position="348"/>
    </location>
</feature>
<dbReference type="PROSITE" id="PS50004">
    <property type="entry name" value="C2"/>
    <property type="match status" value="3"/>
</dbReference>
<feature type="region of interest" description="Disordered" evidence="3">
    <location>
        <begin position="925"/>
        <end position="944"/>
    </location>
</feature>
<feature type="compositionally biased region" description="Polar residues" evidence="3">
    <location>
        <begin position="127"/>
        <end position="146"/>
    </location>
</feature>
<organism evidence="6 7">
    <name type="scientific">Steinernema hermaphroditum</name>
    <dbReference type="NCBI Taxonomy" id="289476"/>
    <lineage>
        <taxon>Eukaryota</taxon>
        <taxon>Metazoa</taxon>
        <taxon>Ecdysozoa</taxon>
        <taxon>Nematoda</taxon>
        <taxon>Chromadorea</taxon>
        <taxon>Rhabditida</taxon>
        <taxon>Tylenchina</taxon>
        <taxon>Panagrolaimomorpha</taxon>
        <taxon>Strongyloidoidea</taxon>
        <taxon>Steinernematidae</taxon>
        <taxon>Steinernema</taxon>
    </lineage>
</organism>
<keyword evidence="4" id="KW-1133">Transmembrane helix</keyword>
<keyword evidence="7" id="KW-1185">Reference proteome</keyword>
<keyword evidence="1" id="KW-0479">Metal-binding</keyword>
<dbReference type="Proteomes" id="UP001175271">
    <property type="component" value="Unassembled WGS sequence"/>
</dbReference>
<dbReference type="SMART" id="SM00239">
    <property type="entry name" value="C2"/>
    <property type="match status" value="3"/>
</dbReference>
<feature type="region of interest" description="Disordered" evidence="3">
    <location>
        <begin position="80"/>
        <end position="99"/>
    </location>
</feature>
<feature type="region of interest" description="Disordered" evidence="3">
    <location>
        <begin position="116"/>
        <end position="146"/>
    </location>
</feature>
<dbReference type="CDD" id="cd04042">
    <property type="entry name" value="C2A_MCTP_PRT"/>
    <property type="match status" value="1"/>
</dbReference>
<keyword evidence="2" id="KW-0106">Calcium</keyword>
<reference evidence="6" key="1">
    <citation type="submission" date="2023-06" db="EMBL/GenBank/DDBJ databases">
        <title>Genomic analysis of the entomopathogenic nematode Steinernema hermaphroditum.</title>
        <authorList>
            <person name="Schwarz E.M."/>
            <person name="Heppert J.K."/>
            <person name="Baniya A."/>
            <person name="Schwartz H.T."/>
            <person name="Tan C.-H."/>
            <person name="Antoshechkin I."/>
            <person name="Sternberg P.W."/>
            <person name="Goodrich-Blair H."/>
            <person name="Dillman A.R."/>
        </authorList>
    </citation>
    <scope>NUCLEOTIDE SEQUENCE</scope>
    <source>
        <strain evidence="6">PS9179</strain>
        <tissue evidence="6">Whole animal</tissue>
    </source>
</reference>
<feature type="region of interest" description="Disordered" evidence="3">
    <location>
        <begin position="217"/>
        <end position="240"/>
    </location>
</feature>
<protein>
    <recommendedName>
        <fullName evidence="5">C2 domain-containing protein</fullName>
    </recommendedName>
</protein>
<gene>
    <name evidence="6" type="ORF">QR680_010528</name>
</gene>
<dbReference type="InterPro" id="IPR035892">
    <property type="entry name" value="C2_domain_sf"/>
</dbReference>
<keyword evidence="4" id="KW-0472">Membrane</keyword>
<dbReference type="FunFam" id="2.60.40.150:FF:000167">
    <property type="entry name" value="Multiple C2 domains, transmembrane 2a"/>
    <property type="match status" value="1"/>
</dbReference>